<feature type="transmembrane region" description="Helical" evidence="1">
    <location>
        <begin position="12"/>
        <end position="32"/>
    </location>
</feature>
<evidence type="ECO:0008006" key="4">
    <source>
        <dbReference type="Google" id="ProtNLM"/>
    </source>
</evidence>
<evidence type="ECO:0000256" key="1">
    <source>
        <dbReference type="SAM" id="Phobius"/>
    </source>
</evidence>
<keyword evidence="1" id="KW-0812">Transmembrane</keyword>
<evidence type="ECO:0000313" key="3">
    <source>
        <dbReference type="Proteomes" id="UP001501578"/>
    </source>
</evidence>
<keyword evidence="3" id="KW-1185">Reference proteome</keyword>
<feature type="transmembrane region" description="Helical" evidence="1">
    <location>
        <begin position="38"/>
        <end position="57"/>
    </location>
</feature>
<proteinExistence type="predicted"/>
<protein>
    <recommendedName>
        <fullName evidence="4">Integral membrane protein</fullName>
    </recommendedName>
</protein>
<dbReference type="Proteomes" id="UP001501578">
    <property type="component" value="Unassembled WGS sequence"/>
</dbReference>
<keyword evidence="1" id="KW-0472">Membrane</keyword>
<comment type="caution">
    <text evidence="2">The sequence shown here is derived from an EMBL/GenBank/DDBJ whole genome shotgun (WGS) entry which is preliminary data.</text>
</comment>
<dbReference type="EMBL" id="BAAAHQ010000016">
    <property type="protein sequence ID" value="GAA0930974.1"/>
    <property type="molecule type" value="Genomic_DNA"/>
</dbReference>
<dbReference type="RefSeq" id="WP_343951007.1">
    <property type="nucleotide sequence ID" value="NZ_BAAAHQ010000016.1"/>
</dbReference>
<feature type="transmembrane region" description="Helical" evidence="1">
    <location>
        <begin position="96"/>
        <end position="115"/>
    </location>
</feature>
<reference evidence="2 3" key="1">
    <citation type="journal article" date="2019" name="Int. J. Syst. Evol. Microbiol.">
        <title>The Global Catalogue of Microorganisms (GCM) 10K type strain sequencing project: providing services to taxonomists for standard genome sequencing and annotation.</title>
        <authorList>
            <consortium name="The Broad Institute Genomics Platform"/>
            <consortium name="The Broad Institute Genome Sequencing Center for Infectious Disease"/>
            <person name="Wu L."/>
            <person name="Ma J."/>
        </authorList>
    </citation>
    <scope>NUCLEOTIDE SEQUENCE [LARGE SCALE GENOMIC DNA]</scope>
    <source>
        <strain evidence="2 3">JCM 11136</strain>
    </source>
</reference>
<feature type="transmembrane region" description="Helical" evidence="1">
    <location>
        <begin position="69"/>
        <end position="90"/>
    </location>
</feature>
<keyword evidence="1" id="KW-1133">Transmembrane helix</keyword>
<name>A0ABN1PNW0_9ACTN</name>
<sequence length="117" mass="12469">MTEIVRTARFVLTIEVAFSLVGVAILTSAAFATFNGSLFLLLLLYTASITAVMGWLVSRWASRKAWVRWGAIAAAVASAGGSLVMVEPGLVLAPRLLLPLVAVIALLTPPAGRWFDR</sequence>
<accession>A0ABN1PNW0</accession>
<organism evidence="2 3">
    <name type="scientific">Nonomuraea longicatena</name>
    <dbReference type="NCBI Taxonomy" id="83682"/>
    <lineage>
        <taxon>Bacteria</taxon>
        <taxon>Bacillati</taxon>
        <taxon>Actinomycetota</taxon>
        <taxon>Actinomycetes</taxon>
        <taxon>Streptosporangiales</taxon>
        <taxon>Streptosporangiaceae</taxon>
        <taxon>Nonomuraea</taxon>
    </lineage>
</organism>
<gene>
    <name evidence="2" type="ORF">GCM10009560_35780</name>
</gene>
<evidence type="ECO:0000313" key="2">
    <source>
        <dbReference type="EMBL" id="GAA0930974.1"/>
    </source>
</evidence>